<organism evidence="2 3">
    <name type="scientific">Orbilia ellipsospora</name>
    <dbReference type="NCBI Taxonomy" id="2528407"/>
    <lineage>
        <taxon>Eukaryota</taxon>
        <taxon>Fungi</taxon>
        <taxon>Dikarya</taxon>
        <taxon>Ascomycota</taxon>
        <taxon>Pezizomycotina</taxon>
        <taxon>Orbiliomycetes</taxon>
        <taxon>Orbiliales</taxon>
        <taxon>Orbiliaceae</taxon>
        <taxon>Orbilia</taxon>
    </lineage>
</organism>
<comment type="caution">
    <text evidence="2">The sequence shown here is derived from an EMBL/GenBank/DDBJ whole genome shotgun (WGS) entry which is preliminary data.</text>
</comment>
<accession>A0AAV9X238</accession>
<dbReference type="Gene3D" id="1.20.1280.50">
    <property type="match status" value="1"/>
</dbReference>
<keyword evidence="3" id="KW-1185">Reference proteome</keyword>
<reference evidence="2 3" key="1">
    <citation type="submission" date="2019-10" db="EMBL/GenBank/DDBJ databases">
        <authorList>
            <person name="Palmer J.M."/>
        </authorList>
    </citation>
    <scope>NUCLEOTIDE SEQUENCE [LARGE SCALE GENOMIC DNA]</scope>
    <source>
        <strain evidence="2 3">TWF694</strain>
    </source>
</reference>
<evidence type="ECO:0000313" key="2">
    <source>
        <dbReference type="EMBL" id="KAK6527729.1"/>
    </source>
</evidence>
<dbReference type="EMBL" id="JAVHJO010000015">
    <property type="protein sequence ID" value="KAK6527729.1"/>
    <property type="molecule type" value="Genomic_DNA"/>
</dbReference>
<dbReference type="InterPro" id="IPR036047">
    <property type="entry name" value="F-box-like_dom_sf"/>
</dbReference>
<dbReference type="AlphaFoldDB" id="A0AAV9X238"/>
<dbReference type="PROSITE" id="PS50181">
    <property type="entry name" value="FBOX"/>
    <property type="match status" value="1"/>
</dbReference>
<dbReference type="Proteomes" id="UP001365542">
    <property type="component" value="Unassembled WGS sequence"/>
</dbReference>
<dbReference type="Pfam" id="PF12937">
    <property type="entry name" value="F-box-like"/>
    <property type="match status" value="1"/>
</dbReference>
<protein>
    <recommendedName>
        <fullName evidence="1">F-box domain-containing protein</fullName>
    </recommendedName>
</protein>
<dbReference type="InterPro" id="IPR001810">
    <property type="entry name" value="F-box_dom"/>
</dbReference>
<feature type="domain" description="F-box" evidence="1">
    <location>
        <begin position="2"/>
        <end position="47"/>
    </location>
</feature>
<evidence type="ECO:0000259" key="1">
    <source>
        <dbReference type="PROSITE" id="PS50181"/>
    </source>
</evidence>
<sequence>MPLSIVNLPPEIHIEILSYLCFEDQVRASVACSIWDSVLTEPIFQRTRYHAKDTWSWGSDTIVHKFLSVNFDISCIAIDDSIQCHNFEMYQSPRFPWPPTYQKDTPPKLSINVTESKLLEDPVVRQPEGKNYEYRYFEASLTIENGYNLDLPNRYTRNYWDVTLKMKQGTTLHDLFRTISVAVSGRPAEGSELSTILRGPGWNLGTPWVADEFGLMPWGKPYKISIHPFAMENHYRARNRFESTHSTKVRITVDLL</sequence>
<gene>
    <name evidence="2" type="ORF">TWF694_004709</name>
</gene>
<name>A0AAV9X238_9PEZI</name>
<evidence type="ECO:0000313" key="3">
    <source>
        <dbReference type="Proteomes" id="UP001365542"/>
    </source>
</evidence>
<proteinExistence type="predicted"/>
<dbReference type="SUPFAM" id="SSF81383">
    <property type="entry name" value="F-box domain"/>
    <property type="match status" value="1"/>
</dbReference>